<dbReference type="RefSeq" id="WP_136530408.1">
    <property type="nucleotide sequence ID" value="NZ_STGX01000010.1"/>
</dbReference>
<accession>A0A4S8PEB6</accession>
<feature type="region of interest" description="Disordered" evidence="1">
    <location>
        <begin position="1"/>
        <end position="23"/>
    </location>
</feature>
<evidence type="ECO:0008006" key="4">
    <source>
        <dbReference type="Google" id="ProtNLM"/>
    </source>
</evidence>
<keyword evidence="3" id="KW-1185">Reference proteome</keyword>
<sequence>MSDDTISEMRRGEGPAVSVSASLHRGTVNEVRRRVGKRAFSAYLEDALLKQMRREDLRELLDDHIERHGEFSAGELAEAHDALYGEADEMRGHAA</sequence>
<protein>
    <recommendedName>
        <fullName evidence="4">CopG family transcriptional regulator</fullName>
    </recommendedName>
</protein>
<dbReference type="AlphaFoldDB" id="A0A4S8PEB6"/>
<organism evidence="2 3">
    <name type="scientific">Glycomyces paridis</name>
    <dbReference type="NCBI Taxonomy" id="2126555"/>
    <lineage>
        <taxon>Bacteria</taxon>
        <taxon>Bacillati</taxon>
        <taxon>Actinomycetota</taxon>
        <taxon>Actinomycetes</taxon>
        <taxon>Glycomycetales</taxon>
        <taxon>Glycomycetaceae</taxon>
        <taxon>Glycomyces</taxon>
    </lineage>
</organism>
<evidence type="ECO:0000313" key="3">
    <source>
        <dbReference type="Proteomes" id="UP000305792"/>
    </source>
</evidence>
<reference evidence="2 3" key="1">
    <citation type="journal article" date="2018" name="Int. J. Syst. Evol. Microbiol.">
        <title>Glycomyces paridis sp. nov., isolated from the medicinal plant Paris polyphylla.</title>
        <authorList>
            <person name="Fang X.M."/>
            <person name="Bai J.L."/>
            <person name="Su J."/>
            <person name="Zhao L.L."/>
            <person name="Liu H.Y."/>
            <person name="Ma B.P."/>
            <person name="Zhang Y.Q."/>
            <person name="Yu L.Y."/>
        </authorList>
    </citation>
    <scope>NUCLEOTIDE SEQUENCE [LARGE SCALE GENOMIC DNA]</scope>
    <source>
        <strain evidence="2 3">CPCC 204357</strain>
    </source>
</reference>
<dbReference type="EMBL" id="STGX01000010">
    <property type="protein sequence ID" value="THV27602.1"/>
    <property type="molecule type" value="Genomic_DNA"/>
</dbReference>
<comment type="caution">
    <text evidence="2">The sequence shown here is derived from an EMBL/GenBank/DDBJ whole genome shotgun (WGS) entry which is preliminary data.</text>
</comment>
<dbReference type="OrthoDB" id="4267235at2"/>
<evidence type="ECO:0000313" key="2">
    <source>
        <dbReference type="EMBL" id="THV27602.1"/>
    </source>
</evidence>
<name>A0A4S8PEB6_9ACTN</name>
<evidence type="ECO:0000256" key="1">
    <source>
        <dbReference type="SAM" id="MobiDB-lite"/>
    </source>
</evidence>
<proteinExistence type="predicted"/>
<dbReference type="Proteomes" id="UP000305792">
    <property type="component" value="Unassembled WGS sequence"/>
</dbReference>
<gene>
    <name evidence="2" type="ORF">E9998_14455</name>
</gene>